<dbReference type="PANTHER" id="PTHR44329">
    <property type="entry name" value="SERINE/THREONINE-PROTEIN KINASE TNNI3K-RELATED"/>
    <property type="match status" value="1"/>
</dbReference>
<protein>
    <submittedName>
        <fullName evidence="6">Protein kinase family protein</fullName>
    </submittedName>
</protein>
<dbReference type="PANTHER" id="PTHR44329:SF298">
    <property type="entry name" value="MIXED LINEAGE KINASE DOMAIN-LIKE PROTEIN"/>
    <property type="match status" value="1"/>
</dbReference>
<keyword evidence="1 3" id="KW-0547">Nucleotide-binding</keyword>
<keyword evidence="7" id="KW-1185">Reference proteome</keyword>
<feature type="domain" description="Protein kinase" evidence="5">
    <location>
        <begin position="149"/>
        <end position="395"/>
    </location>
</feature>
<dbReference type="EMBL" id="SZWF01000015">
    <property type="protein sequence ID" value="KAA9393724.1"/>
    <property type="molecule type" value="Genomic_DNA"/>
</dbReference>
<feature type="binding site" evidence="3">
    <location>
        <position position="178"/>
    </location>
    <ligand>
        <name>ATP</name>
        <dbReference type="ChEBI" id="CHEBI:30616"/>
    </ligand>
</feature>
<keyword evidence="2 3" id="KW-0067">ATP-binding</keyword>
<dbReference type="AlphaFoldDB" id="A0A5J5KVW1"/>
<dbReference type="SUPFAM" id="SSF56112">
    <property type="entry name" value="Protein kinase-like (PK-like)"/>
    <property type="match status" value="1"/>
</dbReference>
<keyword evidence="4" id="KW-0812">Transmembrane</keyword>
<dbReference type="PROSITE" id="PS50011">
    <property type="entry name" value="PROTEIN_KINASE_DOM"/>
    <property type="match status" value="1"/>
</dbReference>
<evidence type="ECO:0000256" key="1">
    <source>
        <dbReference type="ARBA" id="ARBA00022741"/>
    </source>
</evidence>
<evidence type="ECO:0000259" key="5">
    <source>
        <dbReference type="PROSITE" id="PS50011"/>
    </source>
</evidence>
<dbReference type="GO" id="GO:0097527">
    <property type="term" value="P:necroptotic signaling pathway"/>
    <property type="evidence" value="ECO:0007669"/>
    <property type="project" value="TreeGrafter"/>
</dbReference>
<dbReference type="InterPro" id="IPR017441">
    <property type="entry name" value="Protein_kinase_ATP_BS"/>
</dbReference>
<comment type="caution">
    <text evidence="6">The sequence shown here is derived from an EMBL/GenBank/DDBJ whole genome shotgun (WGS) entry which is preliminary data.</text>
</comment>
<feature type="transmembrane region" description="Helical" evidence="4">
    <location>
        <begin position="325"/>
        <end position="342"/>
    </location>
</feature>
<organism evidence="6 7">
    <name type="scientific">Kocuria coralli</name>
    <dbReference type="NCBI Taxonomy" id="1461025"/>
    <lineage>
        <taxon>Bacteria</taxon>
        <taxon>Bacillati</taxon>
        <taxon>Actinomycetota</taxon>
        <taxon>Actinomycetes</taxon>
        <taxon>Micrococcales</taxon>
        <taxon>Micrococcaceae</taxon>
        <taxon>Kocuria</taxon>
    </lineage>
</organism>
<gene>
    <name evidence="6" type="ORF">FCK90_11130</name>
</gene>
<accession>A0A5J5KVW1</accession>
<dbReference type="GO" id="GO:0005524">
    <property type="term" value="F:ATP binding"/>
    <property type="evidence" value="ECO:0007669"/>
    <property type="project" value="UniProtKB-UniRule"/>
</dbReference>
<sequence>MKTMERERVERFERTFHERDIDSTYLELYRREQVLPRAFAYIHAGLDVEFKHMNYKARGGSSGHFNADNSRNLLDLIDLLAEARTMLNKAGHSLTMAPDYQRVIENAPAWLVDSGGSPIPEGFTPVEVESYAPVFSLGDQAVPVSDSRMVKLTSIGEGAFALVHRFTDPNYGMTLARKKLKPGADDREKERFRREFELMKELQFPYVLEVYNFKESDWSYTMEHCDTSLEDYVAKRNNQPGFGPTTRKRIALQFLYGLNFIHSKGHFHRDLSTRNVLLRTFGGSAVLVKLSDFGLAKLKGSEFTMTETELKGTKIDPALGSFKDFAAVHDIFAAGFVLLYIFTGRKNIGRNDATPIEQIIHKCIDSQPDRRYQSVMELIADVEALDTTVIGEAPA</sequence>
<dbReference type="GO" id="GO:0004672">
    <property type="term" value="F:protein kinase activity"/>
    <property type="evidence" value="ECO:0007669"/>
    <property type="project" value="InterPro"/>
</dbReference>
<dbReference type="InterPro" id="IPR000719">
    <property type="entry name" value="Prot_kinase_dom"/>
</dbReference>
<dbReference type="Proteomes" id="UP000325957">
    <property type="component" value="Unassembled WGS sequence"/>
</dbReference>
<dbReference type="OrthoDB" id="9762169at2"/>
<reference evidence="6 7" key="1">
    <citation type="submission" date="2019-05" db="EMBL/GenBank/DDBJ databases">
        <title>Kocuria coralli sp. nov., a novel actinobacterium isolated from coral reef seawater.</title>
        <authorList>
            <person name="Li J."/>
        </authorList>
    </citation>
    <scope>NUCLEOTIDE SEQUENCE [LARGE SCALE GENOMIC DNA]</scope>
    <source>
        <strain evidence="6 7">SCSIO 13007</strain>
    </source>
</reference>
<proteinExistence type="predicted"/>
<keyword evidence="6" id="KW-0808">Transferase</keyword>
<dbReference type="Pfam" id="PF00069">
    <property type="entry name" value="Pkinase"/>
    <property type="match status" value="1"/>
</dbReference>
<evidence type="ECO:0000256" key="4">
    <source>
        <dbReference type="SAM" id="Phobius"/>
    </source>
</evidence>
<evidence type="ECO:0000313" key="6">
    <source>
        <dbReference type="EMBL" id="KAA9393724.1"/>
    </source>
</evidence>
<dbReference type="RefSeq" id="WP_158034366.1">
    <property type="nucleotide sequence ID" value="NZ_ML708621.1"/>
</dbReference>
<evidence type="ECO:0000256" key="3">
    <source>
        <dbReference type="PROSITE-ProRule" id="PRU10141"/>
    </source>
</evidence>
<keyword evidence="4" id="KW-1133">Transmembrane helix</keyword>
<evidence type="ECO:0000313" key="7">
    <source>
        <dbReference type="Proteomes" id="UP000325957"/>
    </source>
</evidence>
<keyword evidence="4" id="KW-0472">Membrane</keyword>
<dbReference type="PROSITE" id="PS00107">
    <property type="entry name" value="PROTEIN_KINASE_ATP"/>
    <property type="match status" value="1"/>
</dbReference>
<name>A0A5J5KVW1_9MICC</name>
<keyword evidence="6" id="KW-0418">Kinase</keyword>
<dbReference type="Gene3D" id="1.10.510.10">
    <property type="entry name" value="Transferase(Phosphotransferase) domain 1"/>
    <property type="match status" value="1"/>
</dbReference>
<dbReference type="InterPro" id="IPR051681">
    <property type="entry name" value="Ser/Thr_Kinases-Pseudokinases"/>
</dbReference>
<evidence type="ECO:0000256" key="2">
    <source>
        <dbReference type="ARBA" id="ARBA00022840"/>
    </source>
</evidence>
<dbReference type="InterPro" id="IPR011009">
    <property type="entry name" value="Kinase-like_dom_sf"/>
</dbReference>